<keyword evidence="2" id="KW-1185">Reference proteome</keyword>
<protein>
    <submittedName>
        <fullName evidence="1">Uncharacterized protein</fullName>
    </submittedName>
</protein>
<sequence length="66" mass="7412">MAGQDVLNELFRLKLVTIRDSQVRYRIAYLVRGSDAISSSTMFKLGKELAVGPRNRPVLALFQLTS</sequence>
<dbReference type="AlphaFoldDB" id="A0A0F3ILB6"/>
<evidence type="ECO:0000313" key="1">
    <source>
        <dbReference type="EMBL" id="KJV07447.1"/>
    </source>
</evidence>
<dbReference type="EMBL" id="LAJX01000038">
    <property type="protein sequence ID" value="KJV07447.1"/>
    <property type="molecule type" value="Genomic_DNA"/>
</dbReference>
<reference evidence="2" key="1">
    <citation type="submission" date="2015-03" db="EMBL/GenBank/DDBJ databases">
        <title>Draft genome sequence of a novel methanotroph (Sn10-6) isolated from flooded ricefield rhizosphere in India.</title>
        <authorList>
            <person name="Pandit P.S."/>
            <person name="Pore S.D."/>
            <person name="Arora P."/>
            <person name="Kapse N.G."/>
            <person name="Dhakephalkar P.K."/>
            <person name="Rahalkar M.C."/>
        </authorList>
    </citation>
    <scope>NUCLEOTIDE SEQUENCE [LARGE SCALE GENOMIC DNA]</scope>
    <source>
        <strain evidence="2">Sn10-6</strain>
    </source>
</reference>
<proteinExistence type="predicted"/>
<evidence type="ECO:0000313" key="2">
    <source>
        <dbReference type="Proteomes" id="UP000033684"/>
    </source>
</evidence>
<gene>
    <name evidence="1" type="ORF">VZ94_04660</name>
</gene>
<organism evidence="1 2">
    <name type="scientific">Methylocucumis oryzae</name>
    <dbReference type="NCBI Taxonomy" id="1632867"/>
    <lineage>
        <taxon>Bacteria</taxon>
        <taxon>Pseudomonadati</taxon>
        <taxon>Pseudomonadota</taxon>
        <taxon>Gammaproteobacteria</taxon>
        <taxon>Methylococcales</taxon>
        <taxon>Methylococcaceae</taxon>
        <taxon>Methylocucumis</taxon>
    </lineage>
</organism>
<name>A0A0F3ILB6_9GAMM</name>
<dbReference type="Proteomes" id="UP000033684">
    <property type="component" value="Unassembled WGS sequence"/>
</dbReference>
<accession>A0A0F3ILB6</accession>
<reference evidence="1 2" key="2">
    <citation type="journal article" date="2016" name="Microb. Ecol.">
        <title>Genome Characteristics of a Novel Type I Methanotroph (Sn10-6) Isolated from a Flooded Indian Rice Field.</title>
        <authorList>
            <person name="Rahalkar M.C."/>
            <person name="Pandit P.S."/>
            <person name="Dhakephalkar P.K."/>
            <person name="Pore S."/>
            <person name="Arora P."/>
            <person name="Kapse N."/>
        </authorList>
    </citation>
    <scope>NUCLEOTIDE SEQUENCE [LARGE SCALE GENOMIC DNA]</scope>
    <source>
        <strain evidence="1 2">Sn10-6</strain>
    </source>
</reference>
<comment type="caution">
    <text evidence="1">The sequence shown here is derived from an EMBL/GenBank/DDBJ whole genome shotgun (WGS) entry which is preliminary data.</text>
</comment>